<dbReference type="EMBL" id="JACGWO010000012">
    <property type="protein sequence ID" value="KAK4413629.1"/>
    <property type="molecule type" value="Genomic_DNA"/>
</dbReference>
<sequence>MVRKLLDDGLKERAASLRRKEAIINVVREDNLYGDVPNIPIDSSDEDDDDTDEHGISQGGVEVSPDCIRGCGCEEAAMHALRDCVFAKQTWLLSNIQWSVVSCQVEGVEAWLRHLCRSLPGEEFALSLVICWALWWKRNQCRHGEMSDPSRLPSFAHQYLIAFIQVWSMGS</sequence>
<protein>
    <recommendedName>
        <fullName evidence="4">Reverse transcriptase zinc-binding domain-containing protein</fullName>
    </recommendedName>
</protein>
<evidence type="ECO:0000313" key="2">
    <source>
        <dbReference type="EMBL" id="KAK4413629.1"/>
    </source>
</evidence>
<feature type="compositionally biased region" description="Acidic residues" evidence="1">
    <location>
        <begin position="43"/>
        <end position="52"/>
    </location>
</feature>
<comment type="caution">
    <text evidence="2">The sequence shown here is derived from an EMBL/GenBank/DDBJ whole genome shotgun (WGS) entry which is preliminary data.</text>
</comment>
<reference evidence="2" key="1">
    <citation type="submission" date="2020-06" db="EMBL/GenBank/DDBJ databases">
        <authorList>
            <person name="Li T."/>
            <person name="Hu X."/>
            <person name="Zhang T."/>
            <person name="Song X."/>
            <person name="Zhang H."/>
            <person name="Dai N."/>
            <person name="Sheng W."/>
            <person name="Hou X."/>
            <person name="Wei L."/>
        </authorList>
    </citation>
    <scope>NUCLEOTIDE SEQUENCE</scope>
    <source>
        <strain evidence="2">3651</strain>
        <tissue evidence="2">Leaf</tissue>
    </source>
</reference>
<reference evidence="2" key="2">
    <citation type="journal article" date="2024" name="Plant">
        <title>Genomic evolution and insights into agronomic trait innovations of Sesamum species.</title>
        <authorList>
            <person name="Miao H."/>
            <person name="Wang L."/>
            <person name="Qu L."/>
            <person name="Liu H."/>
            <person name="Sun Y."/>
            <person name="Le M."/>
            <person name="Wang Q."/>
            <person name="Wei S."/>
            <person name="Zheng Y."/>
            <person name="Lin W."/>
            <person name="Duan Y."/>
            <person name="Cao H."/>
            <person name="Xiong S."/>
            <person name="Wang X."/>
            <person name="Wei L."/>
            <person name="Li C."/>
            <person name="Ma Q."/>
            <person name="Ju M."/>
            <person name="Zhao R."/>
            <person name="Li G."/>
            <person name="Mu C."/>
            <person name="Tian Q."/>
            <person name="Mei H."/>
            <person name="Zhang T."/>
            <person name="Gao T."/>
            <person name="Zhang H."/>
        </authorList>
    </citation>
    <scope>NUCLEOTIDE SEQUENCE</scope>
    <source>
        <strain evidence="2">3651</strain>
    </source>
</reference>
<dbReference type="AlphaFoldDB" id="A0AAE2C942"/>
<accession>A0AAE2C942</accession>
<keyword evidence="3" id="KW-1185">Reference proteome</keyword>
<proteinExistence type="predicted"/>
<organism evidence="2 3">
    <name type="scientific">Sesamum alatum</name>
    <dbReference type="NCBI Taxonomy" id="300844"/>
    <lineage>
        <taxon>Eukaryota</taxon>
        <taxon>Viridiplantae</taxon>
        <taxon>Streptophyta</taxon>
        <taxon>Embryophyta</taxon>
        <taxon>Tracheophyta</taxon>
        <taxon>Spermatophyta</taxon>
        <taxon>Magnoliopsida</taxon>
        <taxon>eudicotyledons</taxon>
        <taxon>Gunneridae</taxon>
        <taxon>Pentapetalae</taxon>
        <taxon>asterids</taxon>
        <taxon>lamiids</taxon>
        <taxon>Lamiales</taxon>
        <taxon>Pedaliaceae</taxon>
        <taxon>Sesamum</taxon>
    </lineage>
</organism>
<evidence type="ECO:0000256" key="1">
    <source>
        <dbReference type="SAM" id="MobiDB-lite"/>
    </source>
</evidence>
<name>A0AAE2C942_9LAMI</name>
<gene>
    <name evidence="2" type="ORF">Salat_2775700</name>
</gene>
<evidence type="ECO:0008006" key="4">
    <source>
        <dbReference type="Google" id="ProtNLM"/>
    </source>
</evidence>
<evidence type="ECO:0000313" key="3">
    <source>
        <dbReference type="Proteomes" id="UP001293254"/>
    </source>
</evidence>
<dbReference type="Proteomes" id="UP001293254">
    <property type="component" value="Unassembled WGS sequence"/>
</dbReference>
<feature type="region of interest" description="Disordered" evidence="1">
    <location>
        <begin position="37"/>
        <end position="61"/>
    </location>
</feature>